<accession>A0A0C2Y1N5</accession>
<feature type="region of interest" description="Disordered" evidence="1">
    <location>
        <begin position="1"/>
        <end position="25"/>
    </location>
</feature>
<gene>
    <name evidence="2" type="ORF">M413DRAFT_32853</name>
</gene>
<dbReference type="EMBL" id="KN831836">
    <property type="protein sequence ID" value="KIM35002.1"/>
    <property type="molecule type" value="Genomic_DNA"/>
</dbReference>
<name>A0A0C2Y1N5_HEBCY</name>
<evidence type="ECO:0000256" key="1">
    <source>
        <dbReference type="SAM" id="MobiDB-lite"/>
    </source>
</evidence>
<reference evidence="3" key="2">
    <citation type="submission" date="2015-01" db="EMBL/GenBank/DDBJ databases">
        <title>Evolutionary Origins and Diversification of the Mycorrhizal Mutualists.</title>
        <authorList>
            <consortium name="DOE Joint Genome Institute"/>
            <consortium name="Mycorrhizal Genomics Consortium"/>
            <person name="Kohler A."/>
            <person name="Kuo A."/>
            <person name="Nagy L.G."/>
            <person name="Floudas D."/>
            <person name="Copeland A."/>
            <person name="Barry K.W."/>
            <person name="Cichocki N."/>
            <person name="Veneault-Fourrey C."/>
            <person name="LaButti K."/>
            <person name="Lindquist E.A."/>
            <person name="Lipzen A."/>
            <person name="Lundell T."/>
            <person name="Morin E."/>
            <person name="Murat C."/>
            <person name="Riley R."/>
            <person name="Ohm R."/>
            <person name="Sun H."/>
            <person name="Tunlid A."/>
            <person name="Henrissat B."/>
            <person name="Grigoriev I.V."/>
            <person name="Hibbett D.S."/>
            <person name="Martin F."/>
        </authorList>
    </citation>
    <scope>NUCLEOTIDE SEQUENCE [LARGE SCALE GENOMIC DNA]</scope>
    <source>
        <strain evidence="3">h7</strain>
    </source>
</reference>
<protein>
    <submittedName>
        <fullName evidence="2">Uncharacterized protein</fullName>
    </submittedName>
</protein>
<keyword evidence="3" id="KW-1185">Reference proteome</keyword>
<organism evidence="2 3">
    <name type="scientific">Hebeloma cylindrosporum</name>
    <dbReference type="NCBI Taxonomy" id="76867"/>
    <lineage>
        <taxon>Eukaryota</taxon>
        <taxon>Fungi</taxon>
        <taxon>Dikarya</taxon>
        <taxon>Basidiomycota</taxon>
        <taxon>Agaricomycotina</taxon>
        <taxon>Agaricomycetes</taxon>
        <taxon>Agaricomycetidae</taxon>
        <taxon>Agaricales</taxon>
        <taxon>Agaricineae</taxon>
        <taxon>Hymenogastraceae</taxon>
        <taxon>Hebeloma</taxon>
    </lineage>
</organism>
<dbReference type="Proteomes" id="UP000053424">
    <property type="component" value="Unassembled WGS sequence"/>
</dbReference>
<evidence type="ECO:0000313" key="2">
    <source>
        <dbReference type="EMBL" id="KIM35002.1"/>
    </source>
</evidence>
<proteinExistence type="predicted"/>
<dbReference type="HOGENOM" id="CLU_1415317_0_0_1"/>
<reference evidence="2 3" key="1">
    <citation type="submission" date="2014-04" db="EMBL/GenBank/DDBJ databases">
        <authorList>
            <consortium name="DOE Joint Genome Institute"/>
            <person name="Kuo A."/>
            <person name="Gay G."/>
            <person name="Dore J."/>
            <person name="Kohler A."/>
            <person name="Nagy L.G."/>
            <person name="Floudas D."/>
            <person name="Copeland A."/>
            <person name="Barry K.W."/>
            <person name="Cichocki N."/>
            <person name="Veneault-Fourrey C."/>
            <person name="LaButti K."/>
            <person name="Lindquist E.A."/>
            <person name="Lipzen A."/>
            <person name="Lundell T."/>
            <person name="Morin E."/>
            <person name="Murat C."/>
            <person name="Sun H."/>
            <person name="Tunlid A."/>
            <person name="Henrissat B."/>
            <person name="Grigoriev I.V."/>
            <person name="Hibbett D.S."/>
            <person name="Martin F."/>
            <person name="Nordberg H.P."/>
            <person name="Cantor M.N."/>
            <person name="Hua S.X."/>
        </authorList>
    </citation>
    <scope>NUCLEOTIDE SEQUENCE [LARGE SCALE GENOMIC DNA]</scope>
    <source>
        <strain evidence="3">h7</strain>
    </source>
</reference>
<sequence>MSETVPTHPNASATQQVTPSSTDPQAWSVKDGAKWLTTKGFPEDVIHKFTGKTALLYYILVICLIQAQPSVFQDKYGGVYTIKDELRTQMRIEVRVPGADVMETVTTVNLIPVSLGPTTFESYQHPFRGLQRSGAGSLKMSRMVSPHLLSVRGSGKSFQSHRYSYRNLTSLYADFGKLPKFVVLPLGQSLTR</sequence>
<dbReference type="AlphaFoldDB" id="A0A0C2Y1N5"/>
<evidence type="ECO:0000313" key="3">
    <source>
        <dbReference type="Proteomes" id="UP000053424"/>
    </source>
</evidence>